<proteinExistence type="predicted"/>
<accession>A0A7G7BPH8</accession>
<dbReference type="Proteomes" id="UP000515307">
    <property type="component" value="Chromosome"/>
</dbReference>
<dbReference type="RefSeq" id="WP_185300733.1">
    <property type="nucleotide sequence ID" value="NZ_CP045702.1"/>
</dbReference>
<gene>
    <name evidence="2" type="ORF">F0344_23905</name>
</gene>
<dbReference type="EMBL" id="CP045702">
    <property type="protein sequence ID" value="QNE77243.1"/>
    <property type="molecule type" value="Genomic_DNA"/>
</dbReference>
<evidence type="ECO:0000313" key="3">
    <source>
        <dbReference type="Proteomes" id="UP000515307"/>
    </source>
</evidence>
<dbReference type="KEGG" id="sfiy:F0344_23905"/>
<feature type="compositionally biased region" description="Low complexity" evidence="1">
    <location>
        <begin position="9"/>
        <end position="23"/>
    </location>
</feature>
<dbReference type="AlphaFoldDB" id="A0A7G7BPH8"/>
<organism evidence="2 3">
    <name type="scientific">Streptomyces finlayi</name>
    <dbReference type="NCBI Taxonomy" id="67296"/>
    <lineage>
        <taxon>Bacteria</taxon>
        <taxon>Bacillati</taxon>
        <taxon>Actinomycetota</taxon>
        <taxon>Actinomycetes</taxon>
        <taxon>Kitasatosporales</taxon>
        <taxon>Streptomycetaceae</taxon>
        <taxon>Streptomyces</taxon>
    </lineage>
</organism>
<keyword evidence="3" id="KW-1185">Reference proteome</keyword>
<sequence length="314" mass="34404">MTRPPNTPNPETAAASATAAARTPDTRIGRYDWEKARGPIAAFGESKSLGAWANDPRCQVKKEALRTRLALGWDPEEAVTKPKHELPTLQFTFGEKTLTLRGWAEQSGIKYHTLYGRIHTQGLSFEEALAKGPDGEHFMVPVTAFGETKPLYRWGVDPRANASTSTIRKRIKAGWNPQIAITEEPENRSTLGTGQPYSAWGQRMSLPDWGRLSGIPEEVIRGRMHGHELTLEAALQSLGWTPEAPATATSLLTVQVHQLQPGDLIVSAEASSGEITVRRHHVDTHPPRHASRPMAQKPATPPPGPQPARRSAGR</sequence>
<protein>
    <submittedName>
        <fullName evidence="2">Uncharacterized protein</fullName>
    </submittedName>
</protein>
<feature type="compositionally biased region" description="Basic residues" evidence="1">
    <location>
        <begin position="282"/>
        <end position="291"/>
    </location>
</feature>
<reference evidence="3" key="1">
    <citation type="submission" date="2019-10" db="EMBL/GenBank/DDBJ databases">
        <title>Antimicrobial potential of Antarctic Bacteria.</title>
        <authorList>
            <person name="Benaud N."/>
            <person name="Edwards R.J."/>
            <person name="Ferrari B.C."/>
        </authorList>
    </citation>
    <scope>NUCLEOTIDE SEQUENCE [LARGE SCALE GENOMIC DNA]</scope>
    <source>
        <strain evidence="3">NBSH44</strain>
    </source>
</reference>
<feature type="region of interest" description="Disordered" evidence="1">
    <location>
        <begin position="282"/>
        <end position="314"/>
    </location>
</feature>
<feature type="region of interest" description="Disordered" evidence="1">
    <location>
        <begin position="1"/>
        <end position="30"/>
    </location>
</feature>
<evidence type="ECO:0000313" key="2">
    <source>
        <dbReference type="EMBL" id="QNE77243.1"/>
    </source>
</evidence>
<name>A0A7G7BPH8_9ACTN</name>
<evidence type="ECO:0000256" key="1">
    <source>
        <dbReference type="SAM" id="MobiDB-lite"/>
    </source>
</evidence>